<accession>A0A3G4ZSS4</accession>
<keyword evidence="1" id="KW-0812">Transmembrane</keyword>
<evidence type="ECO:0000313" key="2">
    <source>
        <dbReference type="EMBL" id="AYV77950.1"/>
    </source>
</evidence>
<protein>
    <submittedName>
        <fullName evidence="2">Uncharacterized protein</fullName>
    </submittedName>
</protein>
<organism evidence="2">
    <name type="scientific">Edafosvirus sp</name>
    <dbReference type="NCBI Taxonomy" id="2487765"/>
    <lineage>
        <taxon>Viruses</taxon>
        <taxon>Varidnaviria</taxon>
        <taxon>Bamfordvirae</taxon>
        <taxon>Nucleocytoviricota</taxon>
        <taxon>Megaviricetes</taxon>
        <taxon>Imitervirales</taxon>
        <taxon>Mimiviridae</taxon>
        <taxon>Klosneuvirinae</taxon>
    </lineage>
</organism>
<reference evidence="2" key="1">
    <citation type="submission" date="2018-10" db="EMBL/GenBank/DDBJ databases">
        <title>Hidden diversity of soil giant viruses.</title>
        <authorList>
            <person name="Schulz F."/>
            <person name="Alteio L."/>
            <person name="Goudeau D."/>
            <person name="Ryan E.M."/>
            <person name="Malmstrom R.R."/>
            <person name="Blanchard J."/>
            <person name="Woyke T."/>
        </authorList>
    </citation>
    <scope>NUCLEOTIDE SEQUENCE</scope>
    <source>
        <strain evidence="2">EDV1</strain>
    </source>
</reference>
<feature type="transmembrane region" description="Helical" evidence="1">
    <location>
        <begin position="140"/>
        <end position="163"/>
    </location>
</feature>
<gene>
    <name evidence="2" type="ORF">Edafosvirus3_28</name>
</gene>
<dbReference type="EMBL" id="MK072068">
    <property type="protein sequence ID" value="AYV77950.1"/>
    <property type="molecule type" value="Genomic_DNA"/>
</dbReference>
<evidence type="ECO:0000256" key="1">
    <source>
        <dbReference type="SAM" id="Phobius"/>
    </source>
</evidence>
<keyword evidence="1" id="KW-0472">Membrane</keyword>
<feature type="transmembrane region" description="Helical" evidence="1">
    <location>
        <begin position="102"/>
        <end position="120"/>
    </location>
</feature>
<name>A0A3G4ZSS4_9VIRU</name>
<sequence>MTPDWLLFYIKPIIIENKINLLFLITFGAFTTLLTFLILYGKDEFNSSNYNYDGMSVIQGPCVVIFNSVHLLTLLLLLRLLWNMRYNDENLKYHHFRKFYKINIMCIQIPLNVIMLVVWLPHGFNHYFDPIVSPLYITQFVPIAICLTILAIIVISVVFYCVVKCIYNIILGTPECLHNCFINCCLPDYKQVSKDEIEEPLNTSEV</sequence>
<feature type="transmembrane region" description="Helical" evidence="1">
    <location>
        <begin position="21"/>
        <end position="38"/>
    </location>
</feature>
<feature type="transmembrane region" description="Helical" evidence="1">
    <location>
        <begin position="58"/>
        <end position="82"/>
    </location>
</feature>
<keyword evidence="1" id="KW-1133">Transmembrane helix</keyword>
<proteinExistence type="predicted"/>